<organism evidence="2">
    <name type="scientific">Klebsiella pneumoniae</name>
    <dbReference type="NCBI Taxonomy" id="573"/>
    <lineage>
        <taxon>Bacteria</taxon>
        <taxon>Pseudomonadati</taxon>
        <taxon>Pseudomonadota</taxon>
        <taxon>Gammaproteobacteria</taxon>
        <taxon>Enterobacterales</taxon>
        <taxon>Enterobacteriaceae</taxon>
        <taxon>Klebsiella/Raoultella group</taxon>
        <taxon>Klebsiella</taxon>
        <taxon>Klebsiella pneumoniae complex</taxon>
    </lineage>
</organism>
<evidence type="ECO:0000256" key="1">
    <source>
        <dbReference type="SAM" id="MobiDB-lite"/>
    </source>
</evidence>
<accession>A0A2P1BN95</accession>
<protein>
    <submittedName>
        <fullName evidence="2">Multifunctional conjugation protein TraI</fullName>
    </submittedName>
</protein>
<feature type="region of interest" description="Disordered" evidence="1">
    <location>
        <begin position="1"/>
        <end position="20"/>
    </location>
</feature>
<geneLocation type="plasmid" evidence="2">
    <name>pUJ-1KPC</name>
</geneLocation>
<sequence>MPSSLTPRRTGTNGSLGTDKIGKTGFIENVYANQIAFGKLYREAFKPRLRSLAMRRKLWANTGCGR</sequence>
<keyword evidence="2" id="KW-0614">Plasmid</keyword>
<evidence type="ECO:0000313" key="2">
    <source>
        <dbReference type="EMBL" id="AVI43186.1"/>
    </source>
</evidence>
<proteinExistence type="predicted"/>
<name>A0A2P1BN95_KLEPN</name>
<feature type="compositionally biased region" description="Polar residues" evidence="1">
    <location>
        <begin position="1"/>
        <end position="16"/>
    </location>
</feature>
<dbReference type="EMBL" id="MG700548">
    <property type="protein sequence ID" value="AVI43186.1"/>
    <property type="molecule type" value="Genomic_DNA"/>
</dbReference>
<gene>
    <name evidence="2" type="primary">traI_3</name>
</gene>
<dbReference type="AlphaFoldDB" id="A0A2P1BN95"/>
<reference evidence="2" key="1">
    <citation type="submission" date="2017-12" db="EMBL/GenBank/DDBJ databases">
        <title>Insights into the successfully spreading KPC-encoding IncII plasmids.</title>
        <authorList>
            <person name="Brandt C."/>
            <person name="Pletz M.W."/>
            <person name="Makarewicz O."/>
        </authorList>
    </citation>
    <scope>NUCLEOTIDE SEQUENCE</scope>
    <source>
        <strain evidence="2">UR15381</strain>
        <plasmid evidence="2">pUJ-1KPC</plasmid>
    </source>
</reference>